<comment type="similarity">
    <text evidence="2">Belongs to the HSF family.</text>
</comment>
<evidence type="ECO:0000256" key="5">
    <source>
        <dbReference type="SAM" id="MobiDB-lite"/>
    </source>
</evidence>
<dbReference type="AlphaFoldDB" id="A0A6P4I899"/>
<feature type="compositionally biased region" description="Acidic residues" evidence="5">
    <location>
        <begin position="468"/>
        <end position="478"/>
    </location>
</feature>
<feature type="compositionally biased region" description="Basic and acidic residues" evidence="5">
    <location>
        <begin position="635"/>
        <end position="648"/>
    </location>
</feature>
<reference evidence="8" key="2">
    <citation type="submission" date="2025-08" db="UniProtKB">
        <authorList>
            <consortium name="RefSeq"/>
        </authorList>
    </citation>
    <scope>IDENTIFICATION</scope>
    <source>
        <strain evidence="8">14028-0561.14</strain>
        <tissue evidence="8">Whole fly</tissue>
    </source>
</reference>
<accession>A0A6P4I899</accession>
<organism evidence="7 8">
    <name type="scientific">Drosophila kikkawai</name>
    <name type="common">Fruit fly</name>
    <dbReference type="NCBI Taxonomy" id="30033"/>
    <lineage>
        <taxon>Eukaryota</taxon>
        <taxon>Metazoa</taxon>
        <taxon>Ecdysozoa</taxon>
        <taxon>Arthropoda</taxon>
        <taxon>Hexapoda</taxon>
        <taxon>Insecta</taxon>
        <taxon>Pterygota</taxon>
        <taxon>Neoptera</taxon>
        <taxon>Endopterygota</taxon>
        <taxon>Diptera</taxon>
        <taxon>Brachycera</taxon>
        <taxon>Muscomorpha</taxon>
        <taxon>Ephydroidea</taxon>
        <taxon>Drosophilidae</taxon>
        <taxon>Drosophila</taxon>
        <taxon>Sophophora</taxon>
    </lineage>
</organism>
<dbReference type="GO" id="GO:0043565">
    <property type="term" value="F:sequence-specific DNA binding"/>
    <property type="evidence" value="ECO:0007669"/>
    <property type="project" value="InterPro"/>
</dbReference>
<proteinExistence type="inferred from homology"/>
<dbReference type="GO" id="GO:0003700">
    <property type="term" value="F:DNA-binding transcription factor activity"/>
    <property type="evidence" value="ECO:0007669"/>
    <property type="project" value="InterPro"/>
</dbReference>
<feature type="compositionally biased region" description="Basic residues" evidence="5">
    <location>
        <begin position="568"/>
        <end position="583"/>
    </location>
</feature>
<dbReference type="SUPFAM" id="SSF46785">
    <property type="entry name" value="Winged helix' DNA-binding domain"/>
    <property type="match status" value="1"/>
</dbReference>
<feature type="compositionally biased region" description="Basic and acidic residues" evidence="5">
    <location>
        <begin position="538"/>
        <end position="563"/>
    </location>
</feature>
<sequence>MSSLDPFNDDFRFPMDSPLAEPMEAKEDLRANAFEEFVEKPSEFSSSTEDNIIGFDDFFDTLDLPPVLKLTEGPPESTKAQEQVKHIQHPPAEMNVNQHELGKIQQETKAHLKEANPPQPMGMNLLGCPFVLKLYLAASSDAIPMLNWSPSGRQLVVDYQALQDHLTAGSQIFRCRSVKQFTEKLTTEGFARVDKEETDPAEKSDPSDDMETMLLYYTQPEFVRGKLDALKTFMEDSLLMEKYYPMGAQNGQSAEDAEDEKELEFLVPLHMPSKSHLERMQQRGDKCCSIISVRSSIQAERTRFRTLLDHLATTQVLQASAHLCKNPAMKKSRPWDCPTFTSSSIKFVRPHDSVITLDANKPPPEYAGYYGQVSPSMVNQFFGDFMPRYGNKTTGYKDIVLETTHKASNFQQNLPIGLAYSDGEDNDPDDFPPPASPAGQDSDMDSMPSTSAAAALRSSAGRKKGEDSLDDQELEEAMQELCGGSSALKENASSSSRGKAKGPQQPKAGSRGRRAKSFESSSSESEAEVSRKAKKAKRETVKDARKTLNTKQEEAIDNDEKVLAKNRGQSKAKTPKATSRKRLTSPNKREAGSPKKRAKKGAQESRKAKKELEQLQQLEEVVKVELLAKKKPGHNKKELSEAAEKTSEIEEAPQDEVDKLEGEEYLDEEILEENEQPEDEDLVEELPEDDEPADDEPPEEDEQPEENLNTVETQEAEMGEDIEEDLDTEEDLEDEEDGEDEEDEEDEEDGEDEEEEDAEDNEEDDDDDDYSVQYRPSAPEAEKPRRYHLRNSKGKSN</sequence>
<gene>
    <name evidence="8" type="primary">comr</name>
</gene>
<evidence type="ECO:0000313" key="8">
    <source>
        <dbReference type="RefSeq" id="XP_017018773.1"/>
    </source>
</evidence>
<comment type="subcellular location">
    <subcellularLocation>
        <location evidence="1">Nucleus</location>
    </subcellularLocation>
</comment>
<evidence type="ECO:0000256" key="2">
    <source>
        <dbReference type="ARBA" id="ARBA00006403"/>
    </source>
</evidence>
<dbReference type="OrthoDB" id="6418155at2759"/>
<name>A0A6P4I899_DROKI</name>
<feature type="compositionally biased region" description="Low complexity" evidence="5">
    <location>
        <begin position="449"/>
        <end position="459"/>
    </location>
</feature>
<evidence type="ECO:0000259" key="6">
    <source>
        <dbReference type="Pfam" id="PF00447"/>
    </source>
</evidence>
<feature type="compositionally biased region" description="Acidic residues" evidence="5">
    <location>
        <begin position="663"/>
        <end position="705"/>
    </location>
</feature>
<dbReference type="InterPro" id="IPR036388">
    <property type="entry name" value="WH-like_DNA-bd_sf"/>
</dbReference>
<dbReference type="RefSeq" id="XP_017018773.1">
    <property type="nucleotide sequence ID" value="XM_017163284.3"/>
</dbReference>
<evidence type="ECO:0000256" key="1">
    <source>
        <dbReference type="ARBA" id="ARBA00004123"/>
    </source>
</evidence>
<evidence type="ECO:0000313" key="7">
    <source>
        <dbReference type="Proteomes" id="UP001652661"/>
    </source>
</evidence>
<dbReference type="InterPro" id="IPR000232">
    <property type="entry name" value="HSF_DNA-bd"/>
</dbReference>
<keyword evidence="4" id="KW-0539">Nucleus</keyword>
<feature type="compositionally biased region" description="Basic residues" evidence="5">
    <location>
        <begin position="785"/>
        <end position="797"/>
    </location>
</feature>
<dbReference type="Pfam" id="PF00447">
    <property type="entry name" value="HSF_DNA-bind"/>
    <property type="match status" value="1"/>
</dbReference>
<reference evidence="7" key="1">
    <citation type="submission" date="2025-05" db="UniProtKB">
        <authorList>
            <consortium name="RefSeq"/>
        </authorList>
    </citation>
    <scope>NUCLEOTIDE SEQUENCE [LARGE SCALE GENOMIC DNA]</scope>
    <source>
        <strain evidence="7">14028-0561.14</strain>
    </source>
</reference>
<dbReference type="Gene3D" id="1.10.10.10">
    <property type="entry name" value="Winged helix-like DNA-binding domain superfamily/Winged helix DNA-binding domain"/>
    <property type="match status" value="1"/>
</dbReference>
<dbReference type="Proteomes" id="UP001652661">
    <property type="component" value="Chromosome 2R"/>
</dbReference>
<feature type="domain" description="HSF-type DNA-binding" evidence="6">
    <location>
        <begin position="130"/>
        <end position="232"/>
    </location>
</feature>
<evidence type="ECO:0000256" key="3">
    <source>
        <dbReference type="ARBA" id="ARBA00023125"/>
    </source>
</evidence>
<feature type="compositionally biased region" description="Low complexity" evidence="5">
    <location>
        <begin position="485"/>
        <end position="496"/>
    </location>
</feature>
<dbReference type="InterPro" id="IPR036390">
    <property type="entry name" value="WH_DNA-bd_sf"/>
</dbReference>
<keyword evidence="3" id="KW-0238">DNA-binding</keyword>
<feature type="compositionally biased region" description="Basic and acidic residues" evidence="5">
    <location>
        <begin position="601"/>
        <end position="613"/>
    </location>
</feature>
<dbReference type="GO" id="GO:0005634">
    <property type="term" value="C:nucleus"/>
    <property type="evidence" value="ECO:0007669"/>
    <property type="project" value="UniProtKB-SubCell"/>
</dbReference>
<feature type="compositionally biased region" description="Acidic residues" evidence="5">
    <location>
        <begin position="714"/>
        <end position="770"/>
    </location>
</feature>
<evidence type="ECO:0000256" key="4">
    <source>
        <dbReference type="ARBA" id="ARBA00023242"/>
    </source>
</evidence>
<keyword evidence="7" id="KW-1185">Reference proteome</keyword>
<feature type="region of interest" description="Disordered" evidence="5">
    <location>
        <begin position="417"/>
        <end position="797"/>
    </location>
</feature>
<protein>
    <submittedName>
        <fullName evidence="8">Uncharacterized protein comr</fullName>
    </submittedName>
</protein>